<comment type="caution">
    <text evidence="3">The sequence shown here is derived from an EMBL/GenBank/DDBJ whole genome shotgun (WGS) entry which is preliminary data.</text>
</comment>
<sequence>MIMSGHYSVTALCALLLTTAAYALPQATTTGVAQPSPSADGNASTNAWVVLNGFEGCSPIQSSFIRSSFDEMNNKLMAGEFTHGQEAELKYKQIDWQSAAAVQFFGPGYKLDSARRNVLKGLAHRPVHSLEHVRCDDPKLKCPCEDEDGGLAYTSHVRDQYFDHINFCPSFFRLPKLDDAMNAAANDAILRDKLDEYRNRAQTMAHELLHVSWVGKLVGSLYYEPGWMYDQFIRVPGAGIGFAAYRSIDTKFLALSDVSLENSAINNNQNYAHYAMAQYVIKNKGFFPSASVWHSGDSPPRPPLVVDTIPDGTQYNDIFKLAANGDLRPSGCVPAQSASSSVPASSSAPTAASSSAAAAGTTSAATSPAPSA</sequence>
<dbReference type="OrthoDB" id="3750736at2759"/>
<feature type="compositionally biased region" description="Low complexity" evidence="1">
    <location>
        <begin position="337"/>
        <end position="372"/>
    </location>
</feature>
<evidence type="ECO:0000256" key="2">
    <source>
        <dbReference type="SAM" id="SignalP"/>
    </source>
</evidence>
<name>A0A9P4UP93_9PEZI</name>
<organism evidence="3 4">
    <name type="scientific">Polychaeton citri CBS 116435</name>
    <dbReference type="NCBI Taxonomy" id="1314669"/>
    <lineage>
        <taxon>Eukaryota</taxon>
        <taxon>Fungi</taxon>
        <taxon>Dikarya</taxon>
        <taxon>Ascomycota</taxon>
        <taxon>Pezizomycotina</taxon>
        <taxon>Dothideomycetes</taxon>
        <taxon>Dothideomycetidae</taxon>
        <taxon>Capnodiales</taxon>
        <taxon>Capnodiaceae</taxon>
        <taxon>Polychaeton</taxon>
    </lineage>
</organism>
<evidence type="ECO:0000313" key="3">
    <source>
        <dbReference type="EMBL" id="KAF2721544.1"/>
    </source>
</evidence>
<dbReference type="GO" id="GO:0008237">
    <property type="term" value="F:metallopeptidase activity"/>
    <property type="evidence" value="ECO:0007669"/>
    <property type="project" value="InterPro"/>
</dbReference>
<gene>
    <name evidence="3" type="ORF">K431DRAFT_346203</name>
</gene>
<feature type="signal peptide" evidence="2">
    <location>
        <begin position="1"/>
        <end position="23"/>
    </location>
</feature>
<dbReference type="EMBL" id="MU003789">
    <property type="protein sequence ID" value="KAF2721544.1"/>
    <property type="molecule type" value="Genomic_DNA"/>
</dbReference>
<dbReference type="Gene3D" id="3.40.390.10">
    <property type="entry name" value="Collagenase (Catalytic Domain)"/>
    <property type="match status" value="1"/>
</dbReference>
<dbReference type="Proteomes" id="UP000799441">
    <property type="component" value="Unassembled WGS sequence"/>
</dbReference>
<accession>A0A9P4UP93</accession>
<reference evidence="3" key="1">
    <citation type="journal article" date="2020" name="Stud. Mycol.">
        <title>101 Dothideomycetes genomes: a test case for predicting lifestyles and emergence of pathogens.</title>
        <authorList>
            <person name="Haridas S."/>
            <person name="Albert R."/>
            <person name="Binder M."/>
            <person name="Bloem J."/>
            <person name="Labutti K."/>
            <person name="Salamov A."/>
            <person name="Andreopoulos B."/>
            <person name="Baker S."/>
            <person name="Barry K."/>
            <person name="Bills G."/>
            <person name="Bluhm B."/>
            <person name="Cannon C."/>
            <person name="Castanera R."/>
            <person name="Culley D."/>
            <person name="Daum C."/>
            <person name="Ezra D."/>
            <person name="Gonzalez J."/>
            <person name="Henrissat B."/>
            <person name="Kuo A."/>
            <person name="Liang C."/>
            <person name="Lipzen A."/>
            <person name="Lutzoni F."/>
            <person name="Magnuson J."/>
            <person name="Mondo S."/>
            <person name="Nolan M."/>
            <person name="Ohm R."/>
            <person name="Pangilinan J."/>
            <person name="Park H.-J."/>
            <person name="Ramirez L."/>
            <person name="Alfaro M."/>
            <person name="Sun H."/>
            <person name="Tritt A."/>
            <person name="Yoshinaga Y."/>
            <person name="Zwiers L.-H."/>
            <person name="Turgeon B."/>
            <person name="Goodwin S."/>
            <person name="Spatafora J."/>
            <person name="Crous P."/>
            <person name="Grigoriev I."/>
        </authorList>
    </citation>
    <scope>NUCLEOTIDE SEQUENCE</scope>
    <source>
        <strain evidence="3">CBS 116435</strain>
    </source>
</reference>
<evidence type="ECO:0000256" key="1">
    <source>
        <dbReference type="SAM" id="MobiDB-lite"/>
    </source>
</evidence>
<dbReference type="SUPFAM" id="SSF55486">
    <property type="entry name" value="Metalloproteases ('zincins'), catalytic domain"/>
    <property type="match status" value="1"/>
</dbReference>
<dbReference type="AlphaFoldDB" id="A0A9P4UP93"/>
<keyword evidence="4" id="KW-1185">Reference proteome</keyword>
<proteinExistence type="predicted"/>
<dbReference type="InterPro" id="IPR024079">
    <property type="entry name" value="MetalloPept_cat_dom_sf"/>
</dbReference>
<keyword evidence="2" id="KW-0732">Signal</keyword>
<feature type="chain" id="PRO_5040326196" evidence="2">
    <location>
        <begin position="24"/>
        <end position="372"/>
    </location>
</feature>
<protein>
    <submittedName>
        <fullName evidence="3">Uncharacterized protein</fullName>
    </submittedName>
</protein>
<feature type="region of interest" description="Disordered" evidence="1">
    <location>
        <begin position="332"/>
        <end position="372"/>
    </location>
</feature>
<evidence type="ECO:0000313" key="4">
    <source>
        <dbReference type="Proteomes" id="UP000799441"/>
    </source>
</evidence>